<dbReference type="EMBL" id="JAUSRB010000002">
    <property type="protein sequence ID" value="MDP9862632.1"/>
    <property type="molecule type" value="Genomic_DNA"/>
</dbReference>
<keyword evidence="3" id="KW-1185">Reference proteome</keyword>
<feature type="region of interest" description="Disordered" evidence="1">
    <location>
        <begin position="1"/>
        <end position="21"/>
    </location>
</feature>
<gene>
    <name evidence="2" type="ORF">J2S55_001898</name>
</gene>
<reference evidence="2 3" key="1">
    <citation type="submission" date="2023-07" db="EMBL/GenBank/DDBJ databases">
        <title>Sequencing the genomes of 1000 actinobacteria strains.</title>
        <authorList>
            <person name="Klenk H.-P."/>
        </authorList>
    </citation>
    <scope>NUCLEOTIDE SEQUENCE [LARGE SCALE GENOMIC DNA]</scope>
    <source>
        <strain evidence="2 3">DSM 44109</strain>
    </source>
</reference>
<proteinExistence type="predicted"/>
<dbReference type="Proteomes" id="UP001230426">
    <property type="component" value="Unassembled WGS sequence"/>
</dbReference>
<sequence length="137" mass="14763">MTENNPFKDLSGVPERSPDDLQRAENLRKKEQLRTVGDLGLADPGELEQLPQIRDLTVNDLNDLAAEFSGIPTGNRRVTSLTLDDLQDLEGVFFDFKRSVGGELIRNGGAVSSVDVSCCCCTPCCCCAAADMAHTAS</sequence>
<dbReference type="RefSeq" id="WP_306858800.1">
    <property type="nucleotide sequence ID" value="NZ_JAUSRB010000002.1"/>
</dbReference>
<protein>
    <submittedName>
        <fullName evidence="2">Uncharacterized protein</fullName>
    </submittedName>
</protein>
<evidence type="ECO:0000313" key="2">
    <source>
        <dbReference type="EMBL" id="MDP9862632.1"/>
    </source>
</evidence>
<evidence type="ECO:0000256" key="1">
    <source>
        <dbReference type="SAM" id="MobiDB-lite"/>
    </source>
</evidence>
<organism evidence="2 3">
    <name type="scientific">Streptosporangium brasiliense</name>
    <dbReference type="NCBI Taxonomy" id="47480"/>
    <lineage>
        <taxon>Bacteria</taxon>
        <taxon>Bacillati</taxon>
        <taxon>Actinomycetota</taxon>
        <taxon>Actinomycetes</taxon>
        <taxon>Streptosporangiales</taxon>
        <taxon>Streptosporangiaceae</taxon>
        <taxon>Streptosporangium</taxon>
    </lineage>
</organism>
<name>A0ABT9R072_9ACTN</name>
<accession>A0ABT9R072</accession>
<evidence type="ECO:0000313" key="3">
    <source>
        <dbReference type="Proteomes" id="UP001230426"/>
    </source>
</evidence>
<comment type="caution">
    <text evidence="2">The sequence shown here is derived from an EMBL/GenBank/DDBJ whole genome shotgun (WGS) entry which is preliminary data.</text>
</comment>